<feature type="transmembrane region" description="Helical" evidence="10">
    <location>
        <begin position="6"/>
        <end position="27"/>
    </location>
</feature>
<dbReference type="InterPro" id="IPR052157">
    <property type="entry name" value="BCAA_transport_permease"/>
</dbReference>
<evidence type="ECO:0000256" key="8">
    <source>
        <dbReference type="ARBA" id="ARBA00023136"/>
    </source>
</evidence>
<dbReference type="Proteomes" id="UP000627838">
    <property type="component" value="Unassembled WGS sequence"/>
</dbReference>
<feature type="transmembrane region" description="Helical" evidence="10">
    <location>
        <begin position="101"/>
        <end position="124"/>
    </location>
</feature>
<reference evidence="11 12" key="1">
    <citation type="submission" date="2020-10" db="EMBL/GenBank/DDBJ databases">
        <title>Sequencing the genomes of 1000 actinobacteria strains.</title>
        <authorList>
            <person name="Klenk H.-P."/>
        </authorList>
    </citation>
    <scope>NUCLEOTIDE SEQUENCE [LARGE SCALE GENOMIC DNA]</scope>
    <source>
        <strain evidence="11 12">DSM 46744</strain>
    </source>
</reference>
<evidence type="ECO:0000256" key="1">
    <source>
        <dbReference type="ARBA" id="ARBA00004651"/>
    </source>
</evidence>
<dbReference type="Pfam" id="PF02653">
    <property type="entry name" value="BPD_transp_2"/>
    <property type="match status" value="1"/>
</dbReference>
<proteinExistence type="inferred from homology"/>
<evidence type="ECO:0000256" key="4">
    <source>
        <dbReference type="ARBA" id="ARBA00022519"/>
    </source>
</evidence>
<dbReference type="CDD" id="cd06582">
    <property type="entry name" value="TM_PBP1_LivH_like"/>
    <property type="match status" value="1"/>
</dbReference>
<comment type="subcellular location">
    <subcellularLocation>
        <location evidence="1">Cell membrane</location>
        <topology evidence="1">Multi-pass membrane protein</topology>
    </subcellularLocation>
</comment>
<keyword evidence="7 10" id="KW-1133">Transmembrane helix</keyword>
<feature type="transmembrane region" description="Helical" evidence="10">
    <location>
        <begin position="65"/>
        <end position="89"/>
    </location>
</feature>
<evidence type="ECO:0000256" key="6">
    <source>
        <dbReference type="ARBA" id="ARBA00022970"/>
    </source>
</evidence>
<evidence type="ECO:0000256" key="7">
    <source>
        <dbReference type="ARBA" id="ARBA00022989"/>
    </source>
</evidence>
<feature type="transmembrane region" description="Helical" evidence="10">
    <location>
        <begin position="208"/>
        <end position="226"/>
    </location>
</feature>
<protein>
    <submittedName>
        <fullName evidence="11">Branched-chain amino acid transport system permease protein</fullName>
    </submittedName>
</protein>
<gene>
    <name evidence="11" type="ORF">H4W34_002821</name>
</gene>
<dbReference type="RefSeq" id="WP_192759605.1">
    <property type="nucleotide sequence ID" value="NZ_JADBDZ010000001.1"/>
</dbReference>
<sequence length="322" mass="33731">MSFSEFVQLLTGGVVLGAMYGLIAVGYTMVYGIVQLINFAHGEIFMLGAFGAMAMYAWIPPLQDMSLWLALPIMLAGAVVVSVVAAVAAERFAYRPLRTAPRLAPLITAIGLAIVLQQLVFLYWPLNSGGHTAMGAKQPQVFPQLPGEAIEVGGVTLQWADVLTLGFALASMLALAYFVRRTRTGRAMRATAQDPDTAGLMGIDTDRIIVVAFAIGGILAAVAGLAHGLRYGQVTFDMGFIAGLKAFTAAVLGGIGNVYGAMLGGIVLGVVESLAAGGLGYVDAVQQFGGGAWKDVWAFVILILVLLVRPQGLLGQRTGDRA</sequence>
<dbReference type="EMBL" id="JADBDZ010000001">
    <property type="protein sequence ID" value="MBE1532988.1"/>
    <property type="molecule type" value="Genomic_DNA"/>
</dbReference>
<evidence type="ECO:0000313" key="11">
    <source>
        <dbReference type="EMBL" id="MBE1532988.1"/>
    </source>
</evidence>
<evidence type="ECO:0000256" key="3">
    <source>
        <dbReference type="ARBA" id="ARBA00022475"/>
    </source>
</evidence>
<keyword evidence="6" id="KW-0029">Amino-acid transport</keyword>
<keyword evidence="2" id="KW-0813">Transport</keyword>
<evidence type="ECO:0000256" key="9">
    <source>
        <dbReference type="ARBA" id="ARBA00037998"/>
    </source>
</evidence>
<evidence type="ECO:0000256" key="5">
    <source>
        <dbReference type="ARBA" id="ARBA00022692"/>
    </source>
</evidence>
<evidence type="ECO:0000313" key="12">
    <source>
        <dbReference type="Proteomes" id="UP000627838"/>
    </source>
</evidence>
<comment type="similarity">
    <text evidence="9">Belongs to the binding-protein-dependent transport system permease family. LivHM subfamily.</text>
</comment>
<comment type="caution">
    <text evidence="11">The sequence shown here is derived from an EMBL/GenBank/DDBJ whole genome shotgun (WGS) entry which is preliminary data.</text>
</comment>
<dbReference type="PANTHER" id="PTHR11795:SF371">
    <property type="entry name" value="HIGH-AFFINITY BRANCHED-CHAIN AMINO ACID TRANSPORT SYSTEM PERMEASE PROTEIN LIVH"/>
    <property type="match status" value="1"/>
</dbReference>
<name>A0ABR9JQZ1_9ACTN</name>
<evidence type="ECO:0000256" key="10">
    <source>
        <dbReference type="SAM" id="Phobius"/>
    </source>
</evidence>
<accession>A0ABR9JQZ1</accession>
<dbReference type="PANTHER" id="PTHR11795">
    <property type="entry name" value="BRANCHED-CHAIN AMINO ACID TRANSPORT SYSTEM PERMEASE PROTEIN LIVH"/>
    <property type="match status" value="1"/>
</dbReference>
<organism evidence="11 12">
    <name type="scientific">Actinomadura algeriensis</name>
    <dbReference type="NCBI Taxonomy" id="1679523"/>
    <lineage>
        <taxon>Bacteria</taxon>
        <taxon>Bacillati</taxon>
        <taxon>Actinomycetota</taxon>
        <taxon>Actinomycetes</taxon>
        <taxon>Streptosporangiales</taxon>
        <taxon>Thermomonosporaceae</taxon>
        <taxon>Actinomadura</taxon>
    </lineage>
</organism>
<evidence type="ECO:0000256" key="2">
    <source>
        <dbReference type="ARBA" id="ARBA00022448"/>
    </source>
</evidence>
<feature type="transmembrane region" description="Helical" evidence="10">
    <location>
        <begin position="162"/>
        <end position="179"/>
    </location>
</feature>
<keyword evidence="8 10" id="KW-0472">Membrane</keyword>
<dbReference type="InterPro" id="IPR001851">
    <property type="entry name" value="ABC_transp_permease"/>
</dbReference>
<keyword evidence="3" id="KW-1003">Cell membrane</keyword>
<keyword evidence="12" id="KW-1185">Reference proteome</keyword>
<feature type="transmembrane region" description="Helical" evidence="10">
    <location>
        <begin position="296"/>
        <end position="314"/>
    </location>
</feature>
<keyword evidence="5 10" id="KW-0812">Transmembrane</keyword>
<feature type="transmembrane region" description="Helical" evidence="10">
    <location>
        <begin position="39"/>
        <end position="59"/>
    </location>
</feature>
<keyword evidence="4" id="KW-0997">Cell inner membrane</keyword>